<evidence type="ECO:0000256" key="2">
    <source>
        <dbReference type="ARBA" id="ARBA00022679"/>
    </source>
</evidence>
<dbReference type="Gene3D" id="1.10.3090.10">
    <property type="entry name" value="cca-adding enzyme, domain 2"/>
    <property type="match status" value="1"/>
</dbReference>
<comment type="similarity">
    <text evidence="7">Belongs to the tRNA nucleotidyltransferase/poly(A) polymerase family.</text>
</comment>
<dbReference type="GO" id="GO:0016779">
    <property type="term" value="F:nucleotidyltransferase activity"/>
    <property type="evidence" value="ECO:0007669"/>
    <property type="project" value="UniProtKB-KW"/>
</dbReference>
<evidence type="ECO:0000256" key="3">
    <source>
        <dbReference type="ARBA" id="ARBA00022694"/>
    </source>
</evidence>
<name>A0AAW5JPA7_9FIRM</name>
<dbReference type="InterPro" id="IPR002646">
    <property type="entry name" value="PolA_pol_head_dom"/>
</dbReference>
<evidence type="ECO:0000256" key="6">
    <source>
        <dbReference type="ARBA" id="ARBA00022842"/>
    </source>
</evidence>
<keyword evidence="4" id="KW-0548">Nucleotidyltransferase</keyword>
<evidence type="ECO:0000256" key="4">
    <source>
        <dbReference type="ARBA" id="ARBA00022695"/>
    </source>
</evidence>
<dbReference type="Pfam" id="PF01743">
    <property type="entry name" value="PolyA_pol"/>
    <property type="match status" value="1"/>
</dbReference>
<comment type="caution">
    <text evidence="9">The sequence shown here is derived from an EMBL/GenBank/DDBJ whole genome shotgun (WGS) entry which is preliminary data.</text>
</comment>
<dbReference type="PANTHER" id="PTHR46173">
    <property type="entry name" value="CCA TRNA NUCLEOTIDYLTRANSFERASE 1, MITOCHONDRIAL"/>
    <property type="match status" value="1"/>
</dbReference>
<sequence>LLGRAPGDWDIATSARPEAVTARFERTVPTGLKHGTVTVLLGGMALEVTTFRGESGYSDGRHPDRVTFGVGLREDLARRDFPINAMALAPDGSVLDPFGGRADLARRLIRCVGEPERRFTEDALRMLRAVRFSAQLGFSLEARTAA</sequence>
<feature type="domain" description="Poly A polymerase head" evidence="8">
    <location>
        <begin position="1"/>
        <end position="110"/>
    </location>
</feature>
<dbReference type="GO" id="GO:0000049">
    <property type="term" value="F:tRNA binding"/>
    <property type="evidence" value="ECO:0007669"/>
    <property type="project" value="TreeGrafter"/>
</dbReference>
<evidence type="ECO:0000256" key="1">
    <source>
        <dbReference type="ARBA" id="ARBA00001946"/>
    </source>
</evidence>
<accession>A0AAW5JPA7</accession>
<dbReference type="EMBL" id="JANFYS010000114">
    <property type="protein sequence ID" value="MCQ4771906.1"/>
    <property type="molecule type" value="Genomic_DNA"/>
</dbReference>
<evidence type="ECO:0000259" key="8">
    <source>
        <dbReference type="Pfam" id="PF01743"/>
    </source>
</evidence>
<keyword evidence="6" id="KW-0460">Magnesium</keyword>
<comment type="cofactor">
    <cofactor evidence="1">
        <name>Mg(2+)</name>
        <dbReference type="ChEBI" id="CHEBI:18420"/>
    </cofactor>
</comment>
<reference evidence="9" key="1">
    <citation type="submission" date="2022-06" db="EMBL/GenBank/DDBJ databases">
        <title>Isolation of gut microbiota from human fecal samples.</title>
        <authorList>
            <person name="Pamer E.G."/>
            <person name="Barat B."/>
            <person name="Waligurski E."/>
            <person name="Medina S."/>
            <person name="Paddock L."/>
            <person name="Mostad J."/>
        </authorList>
    </citation>
    <scope>NUCLEOTIDE SEQUENCE</scope>
    <source>
        <strain evidence="9">DFI.9.91</strain>
    </source>
</reference>
<keyword evidence="5" id="KW-0479">Metal-binding</keyword>
<proteinExistence type="inferred from homology"/>
<evidence type="ECO:0000313" key="9">
    <source>
        <dbReference type="EMBL" id="MCQ4771906.1"/>
    </source>
</evidence>
<dbReference type="PANTHER" id="PTHR46173:SF1">
    <property type="entry name" value="CCA TRNA NUCLEOTIDYLTRANSFERASE 1, MITOCHONDRIAL"/>
    <property type="match status" value="1"/>
</dbReference>
<evidence type="ECO:0000256" key="5">
    <source>
        <dbReference type="ARBA" id="ARBA00022723"/>
    </source>
</evidence>
<evidence type="ECO:0000256" key="7">
    <source>
        <dbReference type="RuleBase" id="RU003953"/>
    </source>
</evidence>
<feature type="non-terminal residue" evidence="9">
    <location>
        <position position="1"/>
    </location>
</feature>
<dbReference type="Gene3D" id="3.30.460.10">
    <property type="entry name" value="Beta Polymerase, domain 2"/>
    <property type="match status" value="1"/>
</dbReference>
<gene>
    <name evidence="9" type="ORF">NE579_15905</name>
</gene>
<organism evidence="9 10">
    <name type="scientific">Intestinimonas massiliensis</name>
    <name type="common">ex Afouda et al. 2020</name>
    <dbReference type="NCBI Taxonomy" id="1673721"/>
    <lineage>
        <taxon>Bacteria</taxon>
        <taxon>Bacillati</taxon>
        <taxon>Bacillota</taxon>
        <taxon>Clostridia</taxon>
        <taxon>Eubacteriales</taxon>
        <taxon>Intestinimonas</taxon>
    </lineage>
</organism>
<dbReference type="SUPFAM" id="SSF81301">
    <property type="entry name" value="Nucleotidyltransferase"/>
    <property type="match status" value="1"/>
</dbReference>
<dbReference type="GO" id="GO:0046872">
    <property type="term" value="F:metal ion binding"/>
    <property type="evidence" value="ECO:0007669"/>
    <property type="project" value="UniProtKB-KW"/>
</dbReference>
<keyword evidence="7" id="KW-0694">RNA-binding</keyword>
<protein>
    <submittedName>
        <fullName evidence="9">tRNA nucleotidyltransferase</fullName>
    </submittedName>
</protein>
<dbReference type="InterPro" id="IPR043519">
    <property type="entry name" value="NT_sf"/>
</dbReference>
<evidence type="ECO:0000313" key="10">
    <source>
        <dbReference type="Proteomes" id="UP001204562"/>
    </source>
</evidence>
<dbReference type="InterPro" id="IPR050264">
    <property type="entry name" value="Bact_CCA-adding_enz_type3_sf"/>
</dbReference>
<keyword evidence="2 7" id="KW-0808">Transferase</keyword>
<dbReference type="AlphaFoldDB" id="A0AAW5JPA7"/>
<dbReference type="CDD" id="cd05398">
    <property type="entry name" value="NT_ClassII-CCAase"/>
    <property type="match status" value="1"/>
</dbReference>
<feature type="non-terminal residue" evidence="9">
    <location>
        <position position="146"/>
    </location>
</feature>
<dbReference type="Proteomes" id="UP001204562">
    <property type="component" value="Unassembled WGS sequence"/>
</dbReference>
<dbReference type="SUPFAM" id="SSF81891">
    <property type="entry name" value="Poly A polymerase C-terminal region-like"/>
    <property type="match status" value="1"/>
</dbReference>
<keyword evidence="3" id="KW-0819">tRNA processing</keyword>
<dbReference type="GO" id="GO:0008033">
    <property type="term" value="P:tRNA processing"/>
    <property type="evidence" value="ECO:0007669"/>
    <property type="project" value="UniProtKB-KW"/>
</dbReference>